<evidence type="ECO:0000259" key="2">
    <source>
        <dbReference type="Pfam" id="PF12697"/>
    </source>
</evidence>
<dbReference type="Proteomes" id="UP000789595">
    <property type="component" value="Unassembled WGS sequence"/>
</dbReference>
<dbReference type="InterPro" id="IPR029058">
    <property type="entry name" value="AB_hydrolase_fold"/>
</dbReference>
<dbReference type="SUPFAM" id="SSF53474">
    <property type="entry name" value="alpha/beta-Hydrolases"/>
    <property type="match status" value="1"/>
</dbReference>
<keyword evidence="1" id="KW-0732">Signal</keyword>
<evidence type="ECO:0000313" key="4">
    <source>
        <dbReference type="Proteomes" id="UP000789595"/>
    </source>
</evidence>
<dbReference type="AlphaFoldDB" id="A0A8J2SKK0"/>
<dbReference type="OrthoDB" id="199322at2759"/>
<feature type="chain" id="PRO_5035327423" description="AB hydrolase-1 domain-containing protein" evidence="1">
    <location>
        <begin position="21"/>
        <end position="335"/>
    </location>
</feature>
<dbReference type="PANTHER" id="PTHR43194:SF2">
    <property type="entry name" value="PEROXISOMAL MEMBRANE PROTEIN LPX1"/>
    <property type="match status" value="1"/>
</dbReference>
<proteinExistence type="predicted"/>
<protein>
    <recommendedName>
        <fullName evidence="2">AB hydrolase-1 domain-containing protein</fullName>
    </recommendedName>
</protein>
<feature type="domain" description="AB hydrolase-1" evidence="2">
    <location>
        <begin position="65"/>
        <end position="316"/>
    </location>
</feature>
<organism evidence="3 4">
    <name type="scientific">Pelagomonas calceolata</name>
    <dbReference type="NCBI Taxonomy" id="35677"/>
    <lineage>
        <taxon>Eukaryota</taxon>
        <taxon>Sar</taxon>
        <taxon>Stramenopiles</taxon>
        <taxon>Ochrophyta</taxon>
        <taxon>Pelagophyceae</taxon>
        <taxon>Pelagomonadales</taxon>
        <taxon>Pelagomonadaceae</taxon>
        <taxon>Pelagomonas</taxon>
    </lineage>
</organism>
<accession>A0A8J2SKK0</accession>
<evidence type="ECO:0000256" key="1">
    <source>
        <dbReference type="SAM" id="SignalP"/>
    </source>
</evidence>
<dbReference type="Gene3D" id="3.40.50.1820">
    <property type="entry name" value="alpha/beta hydrolase"/>
    <property type="match status" value="1"/>
</dbReference>
<gene>
    <name evidence="3" type="ORF">PECAL_4P13740</name>
</gene>
<dbReference type="EMBL" id="CAKKNE010000004">
    <property type="protein sequence ID" value="CAH0374108.1"/>
    <property type="molecule type" value="Genomic_DNA"/>
</dbReference>
<reference evidence="3" key="1">
    <citation type="submission" date="2021-11" db="EMBL/GenBank/DDBJ databases">
        <authorList>
            <consortium name="Genoscope - CEA"/>
            <person name="William W."/>
        </authorList>
    </citation>
    <scope>NUCLEOTIDE SEQUENCE</scope>
</reference>
<comment type="caution">
    <text evidence="3">The sequence shown here is derived from an EMBL/GenBank/DDBJ whole genome shotgun (WGS) entry which is preliminary data.</text>
</comment>
<dbReference type="InterPro" id="IPR000073">
    <property type="entry name" value="AB_hydrolase_1"/>
</dbReference>
<feature type="signal peptide" evidence="1">
    <location>
        <begin position="1"/>
        <end position="20"/>
    </location>
</feature>
<sequence length="335" mass="36574">MHLTALLWAHAAALQQPFRAAPRRAVAARARFETGDDVPGGTYETYEHDGWTCGYRHKTGCEPAIVLLHPVGIGLSSWFWTRVMAELPNEVYAPDFIGCGRSDAWDPAERGLFLPLDYSRQVEELWRQKIGKPCCVVAQGGLAPVGVYLASRSSDRWDGARAVAGLALSAPPPFADLAEGLDSAEVARNLEFLQSSLGRQLVKLLRSAFFVKFFSDLFLFADACDEAWISNCLTDDERPKSIEPVLTFNAGVVGARGLFDELKTQIPQPVLVIEGAADKRSEKRGGYAETVPDLERVAIEGSCNVPPWERPGLVADAIGALVLRARRLGRLEAPG</sequence>
<name>A0A8J2SKK0_9STRA</name>
<dbReference type="InterPro" id="IPR050228">
    <property type="entry name" value="Carboxylesterase_BioH"/>
</dbReference>
<dbReference type="Pfam" id="PF12697">
    <property type="entry name" value="Abhydrolase_6"/>
    <property type="match status" value="1"/>
</dbReference>
<dbReference type="PANTHER" id="PTHR43194">
    <property type="entry name" value="HYDROLASE ALPHA/BETA FOLD FAMILY"/>
    <property type="match status" value="1"/>
</dbReference>
<keyword evidence="4" id="KW-1185">Reference proteome</keyword>
<evidence type="ECO:0000313" key="3">
    <source>
        <dbReference type="EMBL" id="CAH0374108.1"/>
    </source>
</evidence>